<feature type="transmembrane region" description="Helical" evidence="2">
    <location>
        <begin position="267"/>
        <end position="287"/>
    </location>
</feature>
<dbReference type="Pfam" id="PF19590">
    <property type="entry name" value="TrbL_3"/>
    <property type="match status" value="1"/>
</dbReference>
<evidence type="ECO:0000256" key="2">
    <source>
        <dbReference type="SAM" id="Phobius"/>
    </source>
</evidence>
<evidence type="ECO:0000313" key="4">
    <source>
        <dbReference type="EMBL" id="MBR7830761.1"/>
    </source>
</evidence>
<feature type="compositionally biased region" description="Basic and acidic residues" evidence="1">
    <location>
        <begin position="510"/>
        <end position="523"/>
    </location>
</feature>
<evidence type="ECO:0000313" key="5">
    <source>
        <dbReference type="Proteomes" id="UP000676325"/>
    </source>
</evidence>
<feature type="compositionally biased region" description="Low complexity" evidence="1">
    <location>
        <begin position="80"/>
        <end position="90"/>
    </location>
</feature>
<keyword evidence="2" id="KW-0472">Membrane</keyword>
<feature type="compositionally biased region" description="Low complexity" evidence="1">
    <location>
        <begin position="408"/>
        <end position="417"/>
    </location>
</feature>
<keyword evidence="5" id="KW-1185">Reference proteome</keyword>
<keyword evidence="2" id="KW-0812">Transmembrane</keyword>
<reference evidence="4" key="1">
    <citation type="submission" date="2021-04" db="EMBL/GenBank/DDBJ databases">
        <title>Genome based classification of Actinospica acidithermotolerans sp. nov., an actinobacterium isolated from an Indonesian hot spring.</title>
        <authorList>
            <person name="Kusuma A.B."/>
            <person name="Putra K.E."/>
            <person name="Nafisah S."/>
            <person name="Loh J."/>
            <person name="Nouioui I."/>
            <person name="Goodfellow M."/>
        </authorList>
    </citation>
    <scope>NUCLEOTIDE SEQUENCE</scope>
    <source>
        <strain evidence="4">MGRD01-02</strain>
    </source>
</reference>
<evidence type="ECO:0000256" key="1">
    <source>
        <dbReference type="SAM" id="MobiDB-lite"/>
    </source>
</evidence>
<dbReference type="AlphaFoldDB" id="A0A941EFZ7"/>
<dbReference type="RefSeq" id="WP_212521883.1">
    <property type="nucleotide sequence ID" value="NZ_JAGSOH010000154.1"/>
</dbReference>
<keyword evidence="3" id="KW-0732">Signal</keyword>
<dbReference type="Proteomes" id="UP000676325">
    <property type="component" value="Unassembled WGS sequence"/>
</dbReference>
<gene>
    <name evidence="4" type="ORF">KDK95_30945</name>
</gene>
<feature type="compositionally biased region" description="Low complexity" evidence="1">
    <location>
        <begin position="555"/>
        <end position="565"/>
    </location>
</feature>
<feature type="region of interest" description="Disordered" evidence="1">
    <location>
        <begin position="400"/>
        <end position="646"/>
    </location>
</feature>
<feature type="transmembrane region" description="Helical" evidence="2">
    <location>
        <begin position="299"/>
        <end position="322"/>
    </location>
</feature>
<dbReference type="InterPro" id="IPR045782">
    <property type="entry name" value="TrbL_3"/>
</dbReference>
<sequence>MRPPRGGRTLRRRPARLAACVLIAALGAVLAAPAASAATASPPSSTAGRVVLADPVPSPSPNSTGPGIGLGPGAPTGAVTAPSPITTSGPSTGGGSDPSWYDIPGQIEKAINDWFASIAASALTPMLDLLGATLLGTPDVTVMSGVTRIWTQMALLANALYILIVLAGAVIVTTHGTVQSRFSAKEVVPRLAVGMIAGNASLGLIALMIRLANAVATAILGNTISPATAGAALGHQLSTQVLGGGGIFLVLLLLGGLVMLVAILLTYIIRVAITVILAVAAPLALSMHALPGADGMARMWWRAMTGCLLIQLGQSLAFVVALDVMLDPNANVSILGLPNNNAWVDPLVFIALCWILIKIPTWVGRSMLGISPGSGLMRIAKAAIAYKTLGMLGMKKGPGGFPIRRKTGAGPNRPRPTGGAGGATRGGGPKPAPGGGGWGAAASRTEPATAGGRRRSVSAPSASASAGQGPRLAPDGTAPASMGSATGEAVRTRAGSHHQMPIPIPGGGRKQLEARATPGDHRLARNALSRPEQPTTWLEDREAERRRLARGGGAREAPATPGGPRFRQEALFPRSPARMNPTTPTAKPAATKPTAPAPTPASPTTRPRAGGAVASPSARAAAGTLPSASPRAATTRGAASRESRNS</sequence>
<feature type="signal peptide" evidence="3">
    <location>
        <begin position="1"/>
        <end position="37"/>
    </location>
</feature>
<feature type="chain" id="PRO_5037758324" evidence="3">
    <location>
        <begin position="38"/>
        <end position="646"/>
    </location>
</feature>
<name>A0A941EFZ7_9ACTN</name>
<proteinExistence type="predicted"/>
<feature type="compositionally biased region" description="Low complexity" evidence="1">
    <location>
        <begin position="581"/>
        <end position="594"/>
    </location>
</feature>
<feature type="compositionally biased region" description="Low complexity" evidence="1">
    <location>
        <begin position="457"/>
        <end position="471"/>
    </location>
</feature>
<feature type="transmembrane region" description="Helical" evidence="2">
    <location>
        <begin position="342"/>
        <end position="359"/>
    </location>
</feature>
<feature type="compositionally biased region" description="Low complexity" evidence="1">
    <location>
        <begin position="38"/>
        <end position="48"/>
    </location>
</feature>
<keyword evidence="2" id="KW-1133">Transmembrane helix</keyword>
<dbReference type="EMBL" id="JAGSOH010000154">
    <property type="protein sequence ID" value="MBR7830761.1"/>
    <property type="molecule type" value="Genomic_DNA"/>
</dbReference>
<feature type="transmembrane region" description="Helical" evidence="2">
    <location>
        <begin position="241"/>
        <end position="261"/>
    </location>
</feature>
<feature type="transmembrane region" description="Helical" evidence="2">
    <location>
        <begin position="187"/>
        <end position="209"/>
    </location>
</feature>
<evidence type="ECO:0000256" key="3">
    <source>
        <dbReference type="SAM" id="SignalP"/>
    </source>
</evidence>
<accession>A0A941EFZ7</accession>
<feature type="transmembrane region" description="Helical" evidence="2">
    <location>
        <begin position="215"/>
        <end position="234"/>
    </location>
</feature>
<organism evidence="4 5">
    <name type="scientific">Actinospica acidithermotolerans</name>
    <dbReference type="NCBI Taxonomy" id="2828514"/>
    <lineage>
        <taxon>Bacteria</taxon>
        <taxon>Bacillati</taxon>
        <taxon>Actinomycetota</taxon>
        <taxon>Actinomycetes</taxon>
        <taxon>Catenulisporales</taxon>
        <taxon>Actinospicaceae</taxon>
        <taxon>Actinospica</taxon>
    </lineage>
</organism>
<feature type="transmembrane region" description="Helical" evidence="2">
    <location>
        <begin position="153"/>
        <end position="175"/>
    </location>
</feature>
<feature type="compositionally biased region" description="Gly residues" evidence="1">
    <location>
        <begin position="418"/>
        <end position="439"/>
    </location>
</feature>
<protein>
    <submittedName>
        <fullName evidence="4">Uncharacterized protein</fullName>
    </submittedName>
</protein>
<comment type="caution">
    <text evidence="4">The sequence shown here is derived from an EMBL/GenBank/DDBJ whole genome shotgun (WGS) entry which is preliminary data.</text>
</comment>
<feature type="compositionally biased region" description="Low complexity" evidence="1">
    <location>
        <begin position="602"/>
        <end position="622"/>
    </location>
</feature>
<feature type="region of interest" description="Disordered" evidence="1">
    <location>
        <begin position="38"/>
        <end position="97"/>
    </location>
</feature>